<name>A0ABS8AP48_9BACT</name>
<evidence type="ECO:0000313" key="5">
    <source>
        <dbReference type="Proteomes" id="UP001165296"/>
    </source>
</evidence>
<dbReference type="Proteomes" id="UP001165296">
    <property type="component" value="Unassembled WGS sequence"/>
</dbReference>
<reference evidence="4" key="1">
    <citation type="submission" date="2021-10" db="EMBL/GenBank/DDBJ databases">
        <authorList>
            <person name="Dean J.D."/>
            <person name="Kim M.K."/>
            <person name="Newey C.N."/>
            <person name="Stoker T.S."/>
            <person name="Thompson D.W."/>
            <person name="Grose J.H."/>
        </authorList>
    </citation>
    <scope>NUCLEOTIDE SEQUENCE</scope>
    <source>
        <strain evidence="4">BT178</strain>
    </source>
</reference>
<gene>
    <name evidence="4" type="ORF">LGH74_07820</name>
</gene>
<feature type="domain" description="NodB homology" evidence="3">
    <location>
        <begin position="30"/>
        <end position="211"/>
    </location>
</feature>
<dbReference type="PANTHER" id="PTHR10587:SF133">
    <property type="entry name" value="CHITIN DEACETYLASE 1-RELATED"/>
    <property type="match status" value="1"/>
</dbReference>
<keyword evidence="5" id="KW-1185">Reference proteome</keyword>
<dbReference type="EMBL" id="JAJADR010000002">
    <property type="protein sequence ID" value="MCB2407879.1"/>
    <property type="molecule type" value="Genomic_DNA"/>
</dbReference>
<dbReference type="Pfam" id="PF01522">
    <property type="entry name" value="Polysacc_deac_1"/>
    <property type="match status" value="1"/>
</dbReference>
<comment type="caution">
    <text evidence="4">The sequence shown here is derived from an EMBL/GenBank/DDBJ whole genome shotgun (WGS) entry which is preliminary data.</text>
</comment>
<dbReference type="SUPFAM" id="SSF88713">
    <property type="entry name" value="Glycoside hydrolase/deacetylase"/>
    <property type="match status" value="1"/>
</dbReference>
<dbReference type="Gene3D" id="3.20.20.370">
    <property type="entry name" value="Glycoside hydrolase/deacetylase"/>
    <property type="match status" value="1"/>
</dbReference>
<evidence type="ECO:0000259" key="3">
    <source>
        <dbReference type="PROSITE" id="PS51677"/>
    </source>
</evidence>
<dbReference type="InterPro" id="IPR011330">
    <property type="entry name" value="Glyco_hydro/deAcase_b/a-brl"/>
</dbReference>
<dbReference type="InterPro" id="IPR002509">
    <property type="entry name" value="NODB_dom"/>
</dbReference>
<proteinExistence type="predicted"/>
<organism evidence="4 5">
    <name type="scientific">Hymenobacter lucidus</name>
    <dbReference type="NCBI Taxonomy" id="2880930"/>
    <lineage>
        <taxon>Bacteria</taxon>
        <taxon>Pseudomonadati</taxon>
        <taxon>Bacteroidota</taxon>
        <taxon>Cytophagia</taxon>
        <taxon>Cytophagales</taxon>
        <taxon>Hymenobacteraceae</taxon>
        <taxon>Hymenobacter</taxon>
    </lineage>
</organism>
<evidence type="ECO:0000256" key="1">
    <source>
        <dbReference type="ARBA" id="ARBA00022723"/>
    </source>
</evidence>
<accession>A0ABS8AP48</accession>
<keyword evidence="1" id="KW-0479">Metal-binding</keyword>
<evidence type="ECO:0000256" key="2">
    <source>
        <dbReference type="ARBA" id="ARBA00022801"/>
    </source>
</evidence>
<dbReference type="RefSeq" id="WP_226174229.1">
    <property type="nucleotide sequence ID" value="NZ_JAJADR010000002.1"/>
</dbReference>
<dbReference type="InterPro" id="IPR050248">
    <property type="entry name" value="Polysacc_deacetylase_ArnD"/>
</dbReference>
<sequence>MHLHRLPEAMHRWLPNTIWRGPHAAESEQQTLYLTFDDGPIPEETPWVLEQLAAYNAKALFFCVGDNLERHPDIARAALAAGHQLGNHTHHHLSGWTTPAEVYYEDIARCQAALDALLPAAAPRFFRPPYGRLTPGLNRQLEPRYRIVMWDLLTCDYDRDYASEKCLRDALRLTRPGSVVVFHDSLKASRNMRYVLPRYLAHFAERGFRFELL</sequence>
<protein>
    <submittedName>
        <fullName evidence="4">Polysaccharide deacetylase family protein</fullName>
    </submittedName>
</protein>
<keyword evidence="2" id="KW-0378">Hydrolase</keyword>
<dbReference type="PROSITE" id="PS51677">
    <property type="entry name" value="NODB"/>
    <property type="match status" value="1"/>
</dbReference>
<dbReference type="PANTHER" id="PTHR10587">
    <property type="entry name" value="GLYCOSYL TRANSFERASE-RELATED"/>
    <property type="match status" value="1"/>
</dbReference>
<evidence type="ECO:0000313" key="4">
    <source>
        <dbReference type="EMBL" id="MCB2407879.1"/>
    </source>
</evidence>